<gene>
    <name evidence="2" type="ORF">SAMN02745121_07530</name>
</gene>
<feature type="chain" id="PRO_5011481333" evidence="1">
    <location>
        <begin position="25"/>
        <end position="194"/>
    </location>
</feature>
<feature type="signal peptide" evidence="1">
    <location>
        <begin position="1"/>
        <end position="24"/>
    </location>
</feature>
<dbReference type="AlphaFoldDB" id="A0A1I2GWJ5"/>
<reference evidence="3" key="1">
    <citation type="submission" date="2016-10" db="EMBL/GenBank/DDBJ databases">
        <authorList>
            <person name="Varghese N."/>
            <person name="Submissions S."/>
        </authorList>
    </citation>
    <scope>NUCLEOTIDE SEQUENCE [LARGE SCALE GENOMIC DNA]</scope>
    <source>
        <strain evidence="3">ATCC 25963</strain>
    </source>
</reference>
<dbReference type="EMBL" id="FOMX01000035">
    <property type="protein sequence ID" value="SFF21157.1"/>
    <property type="molecule type" value="Genomic_DNA"/>
</dbReference>
<protein>
    <submittedName>
        <fullName evidence="2">Uncharacterized protein</fullName>
    </submittedName>
</protein>
<name>A0A1I2GWJ5_9BACT</name>
<dbReference type="OrthoDB" id="5506741at2"/>
<keyword evidence="1" id="KW-0732">Signal</keyword>
<proteinExistence type="predicted"/>
<dbReference type="RefSeq" id="WP_096331849.1">
    <property type="nucleotide sequence ID" value="NZ_FOMX01000035.1"/>
</dbReference>
<sequence length="194" mass="21706">MQARSLAVTLCTLALGLASTTAQASNYPPDYDVCGLTETLYAGPFKVIRDFVDPWDEHYKLTIVYDGYLRDEYADDQINFYVSLNGNDELLEALPGAYDDAYVLLDSGPRACHWCGNGWNPPGSCEGVTFDPYQSGKWVCSQPSAVEEHLFFWAFDDFGNLNAWDIELAAEAGGEWDSDYGNNYAVRFEPRGCW</sequence>
<dbReference type="Proteomes" id="UP000199400">
    <property type="component" value="Unassembled WGS sequence"/>
</dbReference>
<evidence type="ECO:0000256" key="1">
    <source>
        <dbReference type="SAM" id="SignalP"/>
    </source>
</evidence>
<accession>A0A1I2GWJ5</accession>
<evidence type="ECO:0000313" key="2">
    <source>
        <dbReference type="EMBL" id="SFF21157.1"/>
    </source>
</evidence>
<organism evidence="2 3">
    <name type="scientific">Nannocystis exedens</name>
    <dbReference type="NCBI Taxonomy" id="54"/>
    <lineage>
        <taxon>Bacteria</taxon>
        <taxon>Pseudomonadati</taxon>
        <taxon>Myxococcota</taxon>
        <taxon>Polyangia</taxon>
        <taxon>Nannocystales</taxon>
        <taxon>Nannocystaceae</taxon>
        <taxon>Nannocystis</taxon>
    </lineage>
</organism>
<evidence type="ECO:0000313" key="3">
    <source>
        <dbReference type="Proteomes" id="UP000199400"/>
    </source>
</evidence>
<keyword evidence="3" id="KW-1185">Reference proteome</keyword>